<dbReference type="Proteomes" id="UP000225706">
    <property type="component" value="Unassembled WGS sequence"/>
</dbReference>
<organism evidence="2 3">
    <name type="scientific">Stylophora pistillata</name>
    <name type="common">Smooth cauliflower coral</name>
    <dbReference type="NCBI Taxonomy" id="50429"/>
    <lineage>
        <taxon>Eukaryota</taxon>
        <taxon>Metazoa</taxon>
        <taxon>Cnidaria</taxon>
        <taxon>Anthozoa</taxon>
        <taxon>Hexacorallia</taxon>
        <taxon>Scleractinia</taxon>
        <taxon>Astrocoeniina</taxon>
        <taxon>Pocilloporidae</taxon>
        <taxon>Stylophora</taxon>
    </lineage>
</organism>
<dbReference type="EMBL" id="LSMT01001146">
    <property type="protein sequence ID" value="PFX12877.1"/>
    <property type="molecule type" value="Genomic_DNA"/>
</dbReference>
<name>A0A2B4R944_STYPI</name>
<feature type="compositionally biased region" description="Polar residues" evidence="1">
    <location>
        <begin position="157"/>
        <end position="166"/>
    </location>
</feature>
<evidence type="ECO:0000313" key="2">
    <source>
        <dbReference type="EMBL" id="PFX12877.1"/>
    </source>
</evidence>
<feature type="compositionally biased region" description="Low complexity" evidence="1">
    <location>
        <begin position="224"/>
        <end position="240"/>
    </location>
</feature>
<feature type="compositionally biased region" description="Polar residues" evidence="1">
    <location>
        <begin position="195"/>
        <end position="215"/>
    </location>
</feature>
<evidence type="ECO:0000313" key="3">
    <source>
        <dbReference type="Proteomes" id="UP000225706"/>
    </source>
</evidence>
<gene>
    <name evidence="2" type="ORF">AWC38_SpisGene23095</name>
</gene>
<proteinExistence type="predicted"/>
<reference evidence="3" key="1">
    <citation type="journal article" date="2017" name="bioRxiv">
        <title>Comparative analysis of the genomes of Stylophora pistillata and Acropora digitifera provides evidence for extensive differences between species of corals.</title>
        <authorList>
            <person name="Voolstra C.R."/>
            <person name="Li Y."/>
            <person name="Liew Y.J."/>
            <person name="Baumgarten S."/>
            <person name="Zoccola D."/>
            <person name="Flot J.-F."/>
            <person name="Tambutte S."/>
            <person name="Allemand D."/>
            <person name="Aranda M."/>
        </authorList>
    </citation>
    <scope>NUCLEOTIDE SEQUENCE [LARGE SCALE GENOMIC DNA]</scope>
</reference>
<sequence length="316" mass="34521">MKPGIVQDHYCAVYVNRKDTLALIANTAWVYPVVQGSQTDQVQEVNIEDLNEDLHDNSTPSIIENPTHKNSTPSNIEMSAHDSSDPIDENLPLASDDSINENLPLATFLPPPPQFIKSAEHESLPDLTALPPSEPSQPDPVIEQPSERPSDPVQLEELSQPSSAASHSPILDSEGLIVSKPPKQLLSRRTPARLSETSLACTRKATTPTLTTGKPRSSIPIPPASSISTPTASSTPPSTSEADMETSYDLKRKSSDLSPYLKEATPTEKKKGRNRHSKKSNKQGIVKMICYIAISVTEVRQNMCQLGYREQARNSI</sequence>
<evidence type="ECO:0000256" key="1">
    <source>
        <dbReference type="SAM" id="MobiDB-lite"/>
    </source>
</evidence>
<accession>A0A2B4R944</accession>
<feature type="compositionally biased region" description="Polar residues" evidence="1">
    <location>
        <begin position="57"/>
        <end position="77"/>
    </location>
</feature>
<protein>
    <submittedName>
        <fullName evidence="2">Uncharacterized protein</fullName>
    </submittedName>
</protein>
<dbReference type="AlphaFoldDB" id="A0A2B4R944"/>
<keyword evidence="3" id="KW-1185">Reference proteome</keyword>
<feature type="compositionally biased region" description="Basic residues" evidence="1">
    <location>
        <begin position="270"/>
        <end position="281"/>
    </location>
</feature>
<feature type="region of interest" description="Disordered" evidence="1">
    <location>
        <begin position="53"/>
        <end position="281"/>
    </location>
</feature>
<comment type="caution">
    <text evidence="2">The sequence shown here is derived from an EMBL/GenBank/DDBJ whole genome shotgun (WGS) entry which is preliminary data.</text>
</comment>